<dbReference type="PANTHER" id="PTHR43280">
    <property type="entry name" value="ARAC-FAMILY TRANSCRIPTIONAL REGULATOR"/>
    <property type="match status" value="1"/>
</dbReference>
<dbReference type="InterPro" id="IPR018060">
    <property type="entry name" value="HTH_AraC"/>
</dbReference>
<sequence>MKGLPIMLRRKLSNTQTRLLLLIMILVVFIIIIVGFSSYYTSKEVLKQELNEPQQQMLKINKNYIDEYLIDSDQIAVKLALDQNVYQFLTNDGKSSYQNVREIYNTLTTITQNSSVIQSIYIYHINQDSFVAIPQGYSSSSANFNDAEWVSVLDELDDTSMVVKYRTLPEGAKHKGSNISLFRKISIRGKAVGLIAINLNEKELFSKLRSPDETKSNSMQYILDHNNTILYQSNNHVFDRETVQYVKEKVREDNLLDINYNDKILLTSSIESNFAGWKYVSVVSQESVLAKSKTIRDSVFVVSLIALILGGIAIFIIHSIELRPIQRLKELLAVDDNQDYQRDLIYLENIIDDLVSDHAHLSHLIKKVKSEAKSKFIYDIYIGKLVNEKELLEKWQAYFPEWNHQSIQLLVVSIDNYPVWRKKVTANYHPVVKSGMANIIAEVLSTHFLVEAVDIGADKMIFIIQPTEEKLDLTNHLKIALSNVEDILKFTVSVGINEGCANVKDVKEAMNHAESALQYRILEGYGNIFVHSEEIYSHPSFLSKAEQMVKLIKKADPMQQIEVISNLHELINKETIHPKQAFYVLKKVKEEIYKDHDTISSVSDIELQTMDIDDISEWMKIIISEKIENIKKLNESKRYIKCKNMIKYMTEHLNEPIGIPEIAESVGVSVSLASQWFKEEIDDTIYGYFTKLRMERAQELLVKTDTKVADIAVEVGYQHENSFIRKFREYYDMTPGKYRRMNSVVEEMDQNAKGGI</sequence>
<feature type="transmembrane region" description="Helical" evidence="4">
    <location>
        <begin position="20"/>
        <end position="40"/>
    </location>
</feature>
<feature type="transmembrane region" description="Helical" evidence="4">
    <location>
        <begin position="299"/>
        <end position="320"/>
    </location>
</feature>
<protein>
    <submittedName>
        <fullName evidence="6">AraC family transcriptional regulator</fullName>
    </submittedName>
</protein>
<evidence type="ECO:0000256" key="3">
    <source>
        <dbReference type="ARBA" id="ARBA00023163"/>
    </source>
</evidence>
<evidence type="ECO:0000256" key="4">
    <source>
        <dbReference type="SAM" id="Phobius"/>
    </source>
</evidence>
<dbReference type="Pfam" id="PF12833">
    <property type="entry name" value="HTH_18"/>
    <property type="match status" value="1"/>
</dbReference>
<evidence type="ECO:0000259" key="5">
    <source>
        <dbReference type="PROSITE" id="PS01124"/>
    </source>
</evidence>
<dbReference type="SMART" id="SM00342">
    <property type="entry name" value="HTH_ARAC"/>
    <property type="match status" value="1"/>
</dbReference>
<proteinExistence type="predicted"/>
<feature type="domain" description="HTH araC/xylS-type" evidence="5">
    <location>
        <begin position="643"/>
        <end position="741"/>
    </location>
</feature>
<dbReference type="PANTHER" id="PTHR43280:SF28">
    <property type="entry name" value="HTH-TYPE TRANSCRIPTIONAL ACTIVATOR RHAS"/>
    <property type="match status" value="1"/>
</dbReference>
<accession>A0ABV8WTA2</accession>
<organism evidence="6 7">
    <name type="scientific">Gracilibacillus xinjiangensis</name>
    <dbReference type="NCBI Taxonomy" id="1193282"/>
    <lineage>
        <taxon>Bacteria</taxon>
        <taxon>Bacillati</taxon>
        <taxon>Bacillota</taxon>
        <taxon>Bacilli</taxon>
        <taxon>Bacillales</taxon>
        <taxon>Bacillaceae</taxon>
        <taxon>Gracilibacillus</taxon>
    </lineage>
</organism>
<keyword evidence="3" id="KW-0804">Transcription</keyword>
<keyword evidence="7" id="KW-1185">Reference proteome</keyword>
<evidence type="ECO:0000256" key="1">
    <source>
        <dbReference type="ARBA" id="ARBA00023015"/>
    </source>
</evidence>
<gene>
    <name evidence="6" type="ORF">ACFOY7_03605</name>
</gene>
<dbReference type="PROSITE" id="PS01124">
    <property type="entry name" value="HTH_ARAC_FAMILY_2"/>
    <property type="match status" value="1"/>
</dbReference>
<name>A0ABV8WTA2_9BACI</name>
<reference evidence="7" key="1">
    <citation type="journal article" date="2019" name="Int. J. Syst. Evol. Microbiol.">
        <title>The Global Catalogue of Microorganisms (GCM) 10K type strain sequencing project: providing services to taxonomists for standard genome sequencing and annotation.</title>
        <authorList>
            <consortium name="The Broad Institute Genomics Platform"/>
            <consortium name="The Broad Institute Genome Sequencing Center for Infectious Disease"/>
            <person name="Wu L."/>
            <person name="Ma J."/>
        </authorList>
    </citation>
    <scope>NUCLEOTIDE SEQUENCE [LARGE SCALE GENOMIC DNA]</scope>
    <source>
        <strain evidence="7">CCUG 37865</strain>
    </source>
</reference>
<dbReference type="InterPro" id="IPR009057">
    <property type="entry name" value="Homeodomain-like_sf"/>
</dbReference>
<evidence type="ECO:0000313" key="7">
    <source>
        <dbReference type="Proteomes" id="UP001595882"/>
    </source>
</evidence>
<dbReference type="SUPFAM" id="SSF46689">
    <property type="entry name" value="Homeodomain-like"/>
    <property type="match status" value="1"/>
</dbReference>
<evidence type="ECO:0000313" key="6">
    <source>
        <dbReference type="EMBL" id="MFC4402158.1"/>
    </source>
</evidence>
<keyword evidence="2" id="KW-0238">DNA-binding</keyword>
<dbReference type="RefSeq" id="WP_390249478.1">
    <property type="nucleotide sequence ID" value="NZ_JBHSDT010000003.1"/>
</dbReference>
<dbReference type="InterPro" id="IPR020449">
    <property type="entry name" value="Tscrpt_reg_AraC-type_HTH"/>
</dbReference>
<keyword evidence="4" id="KW-0472">Membrane</keyword>
<evidence type="ECO:0000256" key="2">
    <source>
        <dbReference type="ARBA" id="ARBA00023125"/>
    </source>
</evidence>
<dbReference type="EMBL" id="JBHSDT010000003">
    <property type="protein sequence ID" value="MFC4402158.1"/>
    <property type="molecule type" value="Genomic_DNA"/>
</dbReference>
<keyword evidence="4" id="KW-1133">Transmembrane helix</keyword>
<dbReference type="Proteomes" id="UP001595882">
    <property type="component" value="Unassembled WGS sequence"/>
</dbReference>
<dbReference type="PRINTS" id="PR00032">
    <property type="entry name" value="HTHARAC"/>
</dbReference>
<keyword evidence="1" id="KW-0805">Transcription regulation</keyword>
<comment type="caution">
    <text evidence="6">The sequence shown here is derived from an EMBL/GenBank/DDBJ whole genome shotgun (WGS) entry which is preliminary data.</text>
</comment>
<keyword evidence="4" id="KW-0812">Transmembrane</keyword>
<dbReference type="PROSITE" id="PS00041">
    <property type="entry name" value="HTH_ARAC_FAMILY_1"/>
    <property type="match status" value="1"/>
</dbReference>
<dbReference type="InterPro" id="IPR018062">
    <property type="entry name" value="HTH_AraC-typ_CS"/>
</dbReference>
<dbReference type="Gene3D" id="1.10.10.60">
    <property type="entry name" value="Homeodomain-like"/>
    <property type="match status" value="1"/>
</dbReference>